<evidence type="ECO:0000256" key="1">
    <source>
        <dbReference type="SAM" id="SignalP"/>
    </source>
</evidence>
<sequence>MKLLLFTVALVSLFNIFSCFTIPFDDHNLSDHYSPIGYKMSDNDAAPYKWQATEHANRISRNPLNYVPVAVKEAKHFPGGHFHTFQFIIEFAESTCLKSKVNHAQLKAKPCKAKIGGKHVTAEVSIASHMGVTEMKPSTPF</sequence>
<evidence type="ECO:0008006" key="4">
    <source>
        <dbReference type="Google" id="ProtNLM"/>
    </source>
</evidence>
<dbReference type="Proteomes" id="UP000298663">
    <property type="component" value="Unassembled WGS sequence"/>
</dbReference>
<dbReference type="AlphaFoldDB" id="A0A4U5LZQ0"/>
<reference evidence="2 3" key="1">
    <citation type="journal article" date="2015" name="Genome Biol.">
        <title>Comparative genomics of Steinernema reveals deeply conserved gene regulatory networks.</title>
        <authorList>
            <person name="Dillman A.R."/>
            <person name="Macchietto M."/>
            <person name="Porter C.F."/>
            <person name="Rogers A."/>
            <person name="Williams B."/>
            <person name="Antoshechkin I."/>
            <person name="Lee M.M."/>
            <person name="Goodwin Z."/>
            <person name="Lu X."/>
            <person name="Lewis E.E."/>
            <person name="Goodrich-Blair H."/>
            <person name="Stock S.P."/>
            <person name="Adams B.J."/>
            <person name="Sternberg P.W."/>
            <person name="Mortazavi A."/>
        </authorList>
    </citation>
    <scope>NUCLEOTIDE SEQUENCE [LARGE SCALE GENOMIC DNA]</scope>
    <source>
        <strain evidence="2 3">ALL</strain>
    </source>
</reference>
<feature type="signal peptide" evidence="1">
    <location>
        <begin position="1"/>
        <end position="19"/>
    </location>
</feature>
<dbReference type="OrthoDB" id="110606at2759"/>
<reference evidence="2 3" key="2">
    <citation type="journal article" date="2019" name="G3 (Bethesda)">
        <title>Hybrid Assembly of the Genome of the Entomopathogenic Nematode Steinernema carpocapsae Identifies the X-Chromosome.</title>
        <authorList>
            <person name="Serra L."/>
            <person name="Macchietto M."/>
            <person name="Macias-Munoz A."/>
            <person name="McGill C.J."/>
            <person name="Rodriguez I.M."/>
            <person name="Rodriguez B."/>
            <person name="Murad R."/>
            <person name="Mortazavi A."/>
        </authorList>
    </citation>
    <scope>NUCLEOTIDE SEQUENCE [LARGE SCALE GENOMIC DNA]</scope>
    <source>
        <strain evidence="2 3">ALL</strain>
    </source>
</reference>
<accession>A0A4U5LZQ0</accession>
<keyword evidence="3" id="KW-1185">Reference proteome</keyword>
<gene>
    <name evidence="2" type="ORF">L596_028549</name>
</gene>
<proteinExistence type="predicted"/>
<feature type="chain" id="PRO_5020494753" description="Cystatin domain-containing protein" evidence="1">
    <location>
        <begin position="20"/>
        <end position="141"/>
    </location>
</feature>
<organism evidence="2 3">
    <name type="scientific">Steinernema carpocapsae</name>
    <name type="common">Entomopathogenic nematode</name>
    <dbReference type="NCBI Taxonomy" id="34508"/>
    <lineage>
        <taxon>Eukaryota</taxon>
        <taxon>Metazoa</taxon>
        <taxon>Ecdysozoa</taxon>
        <taxon>Nematoda</taxon>
        <taxon>Chromadorea</taxon>
        <taxon>Rhabditida</taxon>
        <taxon>Tylenchina</taxon>
        <taxon>Panagrolaimomorpha</taxon>
        <taxon>Strongyloidoidea</taxon>
        <taxon>Steinernematidae</taxon>
        <taxon>Steinernema</taxon>
    </lineage>
</organism>
<name>A0A4U5LZQ0_STECR</name>
<comment type="caution">
    <text evidence="2">The sequence shown here is derived from an EMBL/GenBank/DDBJ whole genome shotgun (WGS) entry which is preliminary data.</text>
</comment>
<protein>
    <recommendedName>
        <fullName evidence="4">Cystatin domain-containing protein</fullName>
    </recommendedName>
</protein>
<evidence type="ECO:0000313" key="3">
    <source>
        <dbReference type="Proteomes" id="UP000298663"/>
    </source>
</evidence>
<keyword evidence="1" id="KW-0732">Signal</keyword>
<dbReference type="EMBL" id="AZBU02000011">
    <property type="protein sequence ID" value="TKR61443.1"/>
    <property type="molecule type" value="Genomic_DNA"/>
</dbReference>
<evidence type="ECO:0000313" key="2">
    <source>
        <dbReference type="EMBL" id="TKR61443.1"/>
    </source>
</evidence>